<protein>
    <recommendedName>
        <fullName evidence="5">DUF3667 domain-containing protein</fullName>
    </recommendedName>
</protein>
<feature type="transmembrane region" description="Helical" evidence="2">
    <location>
        <begin position="415"/>
        <end position="436"/>
    </location>
</feature>
<evidence type="ECO:0000313" key="4">
    <source>
        <dbReference type="Proteomes" id="UP000199603"/>
    </source>
</evidence>
<dbReference type="AlphaFoldDB" id="A0A1G7AFK3"/>
<feature type="region of interest" description="Disordered" evidence="1">
    <location>
        <begin position="192"/>
        <end position="245"/>
    </location>
</feature>
<keyword evidence="4" id="KW-1185">Reference proteome</keyword>
<proteinExistence type="predicted"/>
<sequence length="437" mass="46982">MDSRPAETSPSFANAPAAGVRLCENCGAELRGEHCYACGQPTKGLVRHFSSIVGDFADTVFNVDGRIFRTLGPLLFKPGFLSLEYFAGRRVRYVSPVRLFVFTCLLAFLASRLSVDTGEAALERPPIEVASTSMLDAKTVAEVEAARDAALAEFDKALKETPNVPGLGIGLQAARQGIEAEAQRRIRELQKAEAAETGDAAADRASTATAADSAADNAVEAESSVPTAAASAGAGMKDGPSEAQAAGNRALRSSINFGNGAWDPQTNPVKIGWLPELANARLNAWISRALDNSERVNSNPRLLAEAFLDFLPQTLFVLLPIFALMLKLAYLFKRRLYMEHLIVALHSHAFLSTAVLLLALATLARTTLGEGLLHAALGWVELALALWMPLYLLIMQKRVYRQGWILTLLKYGLLGTAYTVLISVGITVTLLISLVAM</sequence>
<dbReference type="OrthoDB" id="9111327at2"/>
<feature type="transmembrane region" description="Helical" evidence="2">
    <location>
        <begin position="310"/>
        <end position="330"/>
    </location>
</feature>
<organism evidence="3 4">
    <name type="scientific">Aquimonas voraii</name>
    <dbReference type="NCBI Taxonomy" id="265719"/>
    <lineage>
        <taxon>Bacteria</taxon>
        <taxon>Pseudomonadati</taxon>
        <taxon>Pseudomonadota</taxon>
        <taxon>Gammaproteobacteria</taxon>
        <taxon>Lysobacterales</taxon>
        <taxon>Lysobacteraceae</taxon>
        <taxon>Aquimonas</taxon>
    </lineage>
</organism>
<feature type="transmembrane region" description="Helical" evidence="2">
    <location>
        <begin position="376"/>
        <end position="394"/>
    </location>
</feature>
<evidence type="ECO:0008006" key="5">
    <source>
        <dbReference type="Google" id="ProtNLM"/>
    </source>
</evidence>
<feature type="transmembrane region" description="Helical" evidence="2">
    <location>
        <begin position="342"/>
        <end position="364"/>
    </location>
</feature>
<reference evidence="3 4" key="1">
    <citation type="submission" date="2016-10" db="EMBL/GenBank/DDBJ databases">
        <authorList>
            <person name="de Groot N.N."/>
        </authorList>
    </citation>
    <scope>NUCLEOTIDE SEQUENCE [LARGE SCALE GENOMIC DNA]</scope>
    <source>
        <strain evidence="3 4">DSM 16957</strain>
    </source>
</reference>
<evidence type="ECO:0000256" key="2">
    <source>
        <dbReference type="SAM" id="Phobius"/>
    </source>
</evidence>
<accession>A0A1G7AFK3</accession>
<gene>
    <name evidence="3" type="ORF">SAMN04488509_1257</name>
</gene>
<dbReference type="InterPro" id="IPR022134">
    <property type="entry name" value="DUF3667"/>
</dbReference>
<dbReference type="STRING" id="265719.SAMN04488509_1257"/>
<name>A0A1G7AFK3_9GAMM</name>
<dbReference type="RefSeq" id="WP_091246132.1">
    <property type="nucleotide sequence ID" value="NZ_FNAG01000025.1"/>
</dbReference>
<dbReference type="Proteomes" id="UP000199603">
    <property type="component" value="Unassembled WGS sequence"/>
</dbReference>
<evidence type="ECO:0000313" key="3">
    <source>
        <dbReference type="EMBL" id="SDE13463.1"/>
    </source>
</evidence>
<keyword evidence="2" id="KW-0812">Transmembrane</keyword>
<feature type="compositionally biased region" description="Low complexity" evidence="1">
    <location>
        <begin position="195"/>
        <end position="225"/>
    </location>
</feature>
<keyword evidence="2" id="KW-0472">Membrane</keyword>
<dbReference type="EMBL" id="FNAG01000025">
    <property type="protein sequence ID" value="SDE13463.1"/>
    <property type="molecule type" value="Genomic_DNA"/>
</dbReference>
<evidence type="ECO:0000256" key="1">
    <source>
        <dbReference type="SAM" id="MobiDB-lite"/>
    </source>
</evidence>
<keyword evidence="2" id="KW-1133">Transmembrane helix</keyword>
<dbReference type="Pfam" id="PF12412">
    <property type="entry name" value="DUF3667"/>
    <property type="match status" value="1"/>
</dbReference>